<accession>A0AB34K207</accession>
<keyword evidence="3" id="KW-1185">Reference proteome</keyword>
<evidence type="ECO:0000313" key="2">
    <source>
        <dbReference type="EMBL" id="KAL1527392.1"/>
    </source>
</evidence>
<feature type="compositionally biased region" description="Basic and acidic residues" evidence="1">
    <location>
        <begin position="61"/>
        <end position="70"/>
    </location>
</feature>
<name>A0AB34K207_PRYPA</name>
<comment type="caution">
    <text evidence="2">The sequence shown here is derived from an EMBL/GenBank/DDBJ whole genome shotgun (WGS) entry which is preliminary data.</text>
</comment>
<feature type="compositionally biased region" description="Low complexity" evidence="1">
    <location>
        <begin position="15"/>
        <end position="24"/>
    </location>
</feature>
<protein>
    <submittedName>
        <fullName evidence="2">Uncharacterized protein</fullName>
    </submittedName>
</protein>
<proteinExistence type="predicted"/>
<sequence>MGGEAEEAREDAARAADAPPSSSEGAADLAGELPAQPSPVSPPDSSGVAHEPTSVEEPREEEVGSTRADSRGGVLHVGATVASWGVGAVRKMYHRGSRQEDAQLADAMTTRELCEHEADGAWTLVDVATGEGERRSTRRSAFEALSEWESARSADYKAVAEQYAQLFAMLQKQAAHGKEELAECHSFLCQRAAADAQYAQAISRHKLGGRQIVELGDLRKTAAAPEGTALPIVDAAGCEEVHAVRAVLGCMTVQCSEKLQRFAVDDTLLKEIAAAQLTFGQVCEAVCGSCSVLVDEIHKCNRSCVDAFQAYRSVFDESVKREAKVDTNEAAESGRDLWLAECFYRSDVSGFHEKLWQAGHSIRELLERFRVAEHKRVAAVHGALRIFVSLQQRLWADISASTTAVNAIFKDRIASTSLVDQPNTIALEALTAGKSNGEYISRLPPPASLLVIFEGPVQYQRSIVRTWANAYAVLTGDRFIHCFSCPSEGQHSSRVRSGQLLFSVRCARGGEPRDVSSKLRSGAIMGAGTEQQSYFFEVPTRVDGLLGKVGLSSGKASSTTFRTLGASALAAWLEAVRQASQ</sequence>
<dbReference type="EMBL" id="JBGBPQ010000003">
    <property type="protein sequence ID" value="KAL1527392.1"/>
    <property type="molecule type" value="Genomic_DNA"/>
</dbReference>
<evidence type="ECO:0000256" key="1">
    <source>
        <dbReference type="SAM" id="MobiDB-lite"/>
    </source>
</evidence>
<evidence type="ECO:0000313" key="3">
    <source>
        <dbReference type="Proteomes" id="UP001515480"/>
    </source>
</evidence>
<gene>
    <name evidence="2" type="ORF">AB1Y20_016060</name>
</gene>
<dbReference type="Proteomes" id="UP001515480">
    <property type="component" value="Unassembled WGS sequence"/>
</dbReference>
<feature type="region of interest" description="Disordered" evidence="1">
    <location>
        <begin position="1"/>
        <end position="74"/>
    </location>
</feature>
<reference evidence="2 3" key="1">
    <citation type="journal article" date="2024" name="Science">
        <title>Giant polyketide synthase enzymes in the biosynthesis of giant marine polyether toxins.</title>
        <authorList>
            <person name="Fallon T.R."/>
            <person name="Shende V.V."/>
            <person name="Wierzbicki I.H."/>
            <person name="Pendleton A.L."/>
            <person name="Watervoot N.F."/>
            <person name="Auber R.P."/>
            <person name="Gonzalez D.J."/>
            <person name="Wisecaver J.H."/>
            <person name="Moore B.S."/>
        </authorList>
    </citation>
    <scope>NUCLEOTIDE SEQUENCE [LARGE SCALE GENOMIC DNA]</scope>
    <source>
        <strain evidence="2 3">12B1</strain>
    </source>
</reference>
<organism evidence="2 3">
    <name type="scientific">Prymnesium parvum</name>
    <name type="common">Toxic golden alga</name>
    <dbReference type="NCBI Taxonomy" id="97485"/>
    <lineage>
        <taxon>Eukaryota</taxon>
        <taxon>Haptista</taxon>
        <taxon>Haptophyta</taxon>
        <taxon>Prymnesiophyceae</taxon>
        <taxon>Prymnesiales</taxon>
        <taxon>Prymnesiaceae</taxon>
        <taxon>Prymnesium</taxon>
    </lineage>
</organism>
<dbReference type="AlphaFoldDB" id="A0AB34K207"/>